<dbReference type="AlphaFoldDB" id="A0A6A4VZ44"/>
<evidence type="ECO:0000313" key="2">
    <source>
        <dbReference type="Proteomes" id="UP000440578"/>
    </source>
</evidence>
<accession>A0A6A4VZ44</accession>
<reference evidence="1 2" key="1">
    <citation type="submission" date="2019-07" db="EMBL/GenBank/DDBJ databases">
        <title>Draft genome assembly of a fouling barnacle, Amphibalanus amphitrite (Darwin, 1854): The first reference genome for Thecostraca.</title>
        <authorList>
            <person name="Kim W."/>
        </authorList>
    </citation>
    <scope>NUCLEOTIDE SEQUENCE [LARGE SCALE GENOMIC DNA]</scope>
    <source>
        <strain evidence="1">SNU_AA5</strain>
        <tissue evidence="1">Soma without cirri and trophi</tissue>
    </source>
</reference>
<proteinExistence type="predicted"/>
<name>A0A6A4VZ44_AMPAM</name>
<comment type="caution">
    <text evidence="1">The sequence shown here is derived from an EMBL/GenBank/DDBJ whole genome shotgun (WGS) entry which is preliminary data.</text>
</comment>
<evidence type="ECO:0000313" key="1">
    <source>
        <dbReference type="EMBL" id="KAF0301167.1"/>
    </source>
</evidence>
<protein>
    <submittedName>
        <fullName evidence="1">Uncharacterized protein</fullName>
    </submittedName>
</protein>
<dbReference type="Proteomes" id="UP000440578">
    <property type="component" value="Unassembled WGS sequence"/>
</dbReference>
<dbReference type="Gene3D" id="3.40.50.1820">
    <property type="entry name" value="alpha/beta hydrolase"/>
    <property type="match status" value="1"/>
</dbReference>
<dbReference type="EMBL" id="VIIS01001193">
    <property type="protein sequence ID" value="KAF0301167.1"/>
    <property type="molecule type" value="Genomic_DNA"/>
</dbReference>
<keyword evidence="2" id="KW-1185">Reference proteome</keyword>
<sequence>MPERSDNLDRVLPAFPVHLMNATALEELRNKPDEAGPIWLGMESTAADPGDIYRQIKEFYFGDQEPGLTSIHQFNKVEGDRYFVTGVDAAVKAHAEVGLAPVYKYVIEQPPSIATPAIVAGKMGNKELHHLTWGEGD</sequence>
<dbReference type="InterPro" id="IPR029058">
    <property type="entry name" value="AB_hydrolase_fold"/>
</dbReference>
<dbReference type="SUPFAM" id="SSF53474">
    <property type="entry name" value="alpha/beta-Hydrolases"/>
    <property type="match status" value="1"/>
</dbReference>
<gene>
    <name evidence="1" type="ORF">FJT64_026483</name>
</gene>
<organism evidence="1 2">
    <name type="scientific">Amphibalanus amphitrite</name>
    <name type="common">Striped barnacle</name>
    <name type="synonym">Balanus amphitrite</name>
    <dbReference type="NCBI Taxonomy" id="1232801"/>
    <lineage>
        <taxon>Eukaryota</taxon>
        <taxon>Metazoa</taxon>
        <taxon>Ecdysozoa</taxon>
        <taxon>Arthropoda</taxon>
        <taxon>Crustacea</taxon>
        <taxon>Multicrustacea</taxon>
        <taxon>Cirripedia</taxon>
        <taxon>Thoracica</taxon>
        <taxon>Thoracicalcarea</taxon>
        <taxon>Balanomorpha</taxon>
        <taxon>Balanoidea</taxon>
        <taxon>Balanidae</taxon>
        <taxon>Amphibalaninae</taxon>
        <taxon>Amphibalanus</taxon>
    </lineage>
</organism>